<dbReference type="InterPro" id="IPR039426">
    <property type="entry name" value="TonB-dep_rcpt-like"/>
</dbReference>
<keyword evidence="10 12" id="KW-0472">Membrane</keyword>
<evidence type="ECO:0000256" key="11">
    <source>
        <dbReference type="ARBA" id="ARBA00023237"/>
    </source>
</evidence>
<feature type="chain" id="PRO_5020543455" evidence="14">
    <location>
        <begin position="22"/>
        <end position="691"/>
    </location>
</feature>
<proteinExistence type="inferred from homology"/>
<feature type="signal peptide" evidence="14">
    <location>
        <begin position="1"/>
        <end position="21"/>
    </location>
</feature>
<dbReference type="OrthoDB" id="9760620at2"/>
<evidence type="ECO:0000256" key="12">
    <source>
        <dbReference type="PROSITE-ProRule" id="PRU01360"/>
    </source>
</evidence>
<evidence type="ECO:0000259" key="16">
    <source>
        <dbReference type="Pfam" id="PF07715"/>
    </source>
</evidence>
<keyword evidence="2 12" id="KW-0813">Transport</keyword>
<keyword evidence="4" id="KW-0410">Iron transport</keyword>
<evidence type="ECO:0000259" key="15">
    <source>
        <dbReference type="Pfam" id="PF00593"/>
    </source>
</evidence>
<reference evidence="17 18" key="1">
    <citation type="submission" date="2018-06" db="EMBL/GenBank/DDBJ databases">
        <title>Three novel Pseudomonas species isolated from symptomatic oak.</title>
        <authorList>
            <person name="Bueno-Gonzalez V."/>
            <person name="Brady C."/>
        </authorList>
    </citation>
    <scope>NUCLEOTIDE SEQUENCE [LARGE SCALE GENOMIC DNA]</scope>
    <source>
        <strain evidence="17 18">P9A</strain>
    </source>
</reference>
<protein>
    <submittedName>
        <fullName evidence="17">Ligand-gated channel</fullName>
    </submittedName>
</protein>
<evidence type="ECO:0000256" key="14">
    <source>
        <dbReference type="SAM" id="SignalP"/>
    </source>
</evidence>
<dbReference type="InterPro" id="IPR012910">
    <property type="entry name" value="Plug_dom"/>
</dbReference>
<keyword evidence="5 12" id="KW-0812">Transmembrane</keyword>
<evidence type="ECO:0000256" key="7">
    <source>
        <dbReference type="ARBA" id="ARBA00023004"/>
    </source>
</evidence>
<gene>
    <name evidence="17" type="ORF">DNK06_14420</name>
</gene>
<evidence type="ECO:0000256" key="5">
    <source>
        <dbReference type="ARBA" id="ARBA00022692"/>
    </source>
</evidence>
<dbReference type="Pfam" id="PF00593">
    <property type="entry name" value="TonB_dep_Rec_b-barrel"/>
    <property type="match status" value="1"/>
</dbReference>
<feature type="domain" description="TonB-dependent receptor-like beta-barrel" evidence="15">
    <location>
        <begin position="248"/>
        <end position="652"/>
    </location>
</feature>
<accession>A0A4V2KAN5</accession>
<evidence type="ECO:0000256" key="2">
    <source>
        <dbReference type="ARBA" id="ARBA00022448"/>
    </source>
</evidence>
<dbReference type="Gene3D" id="2.40.170.20">
    <property type="entry name" value="TonB-dependent receptor, beta-barrel domain"/>
    <property type="match status" value="1"/>
</dbReference>
<dbReference type="PANTHER" id="PTHR32552:SF89">
    <property type="entry name" value="CATECHOLATE SIDEROPHORE RECEPTOR FIU"/>
    <property type="match status" value="1"/>
</dbReference>
<dbReference type="EMBL" id="QJUI01000011">
    <property type="protein sequence ID" value="TBU78006.1"/>
    <property type="molecule type" value="Genomic_DNA"/>
</dbReference>
<evidence type="ECO:0000256" key="10">
    <source>
        <dbReference type="ARBA" id="ARBA00023136"/>
    </source>
</evidence>
<evidence type="ECO:0000256" key="3">
    <source>
        <dbReference type="ARBA" id="ARBA00022452"/>
    </source>
</evidence>
<dbReference type="Proteomes" id="UP000292302">
    <property type="component" value="Unassembled WGS sequence"/>
</dbReference>
<comment type="subcellular location">
    <subcellularLocation>
        <location evidence="1 12">Cell outer membrane</location>
        <topology evidence="1 12">Multi-pass membrane protein</topology>
    </subcellularLocation>
</comment>
<dbReference type="InterPro" id="IPR000531">
    <property type="entry name" value="Beta-barrel_TonB"/>
</dbReference>
<dbReference type="InterPro" id="IPR037066">
    <property type="entry name" value="Plug_dom_sf"/>
</dbReference>
<keyword evidence="9 13" id="KW-0798">TonB box</keyword>
<evidence type="ECO:0000256" key="6">
    <source>
        <dbReference type="ARBA" id="ARBA00022729"/>
    </source>
</evidence>
<name>A0A4V2KAN5_9GAMM</name>
<evidence type="ECO:0000256" key="8">
    <source>
        <dbReference type="ARBA" id="ARBA00023065"/>
    </source>
</evidence>
<dbReference type="Pfam" id="PF07715">
    <property type="entry name" value="Plug"/>
    <property type="match status" value="1"/>
</dbReference>
<comment type="caution">
    <text evidence="17">The sequence shown here is derived from an EMBL/GenBank/DDBJ whole genome shotgun (WGS) entry which is preliminary data.</text>
</comment>
<keyword evidence="11 12" id="KW-0998">Cell outer membrane</keyword>
<evidence type="ECO:0000313" key="18">
    <source>
        <dbReference type="Proteomes" id="UP000292302"/>
    </source>
</evidence>
<dbReference type="InterPro" id="IPR036942">
    <property type="entry name" value="Beta-barrel_TonB_sf"/>
</dbReference>
<evidence type="ECO:0000256" key="4">
    <source>
        <dbReference type="ARBA" id="ARBA00022496"/>
    </source>
</evidence>
<dbReference type="SUPFAM" id="SSF56935">
    <property type="entry name" value="Porins"/>
    <property type="match status" value="1"/>
</dbReference>
<keyword evidence="3 12" id="KW-1134">Transmembrane beta strand</keyword>
<keyword evidence="6 14" id="KW-0732">Signal</keyword>
<keyword evidence="7" id="KW-0408">Iron</keyword>
<dbReference type="Gene3D" id="2.170.130.10">
    <property type="entry name" value="TonB-dependent receptor, plug domain"/>
    <property type="match status" value="1"/>
</dbReference>
<organism evidence="17 18">
    <name type="scientific">Phytopseudomonas daroniae</name>
    <dbReference type="NCBI Taxonomy" id="2487519"/>
    <lineage>
        <taxon>Bacteria</taxon>
        <taxon>Pseudomonadati</taxon>
        <taxon>Pseudomonadota</taxon>
        <taxon>Gammaproteobacteria</taxon>
        <taxon>Pseudomonadales</taxon>
        <taxon>Pseudomonadaceae</taxon>
        <taxon>Phytopseudomonas</taxon>
    </lineage>
</organism>
<keyword evidence="18" id="KW-1185">Reference proteome</keyword>
<evidence type="ECO:0000313" key="17">
    <source>
        <dbReference type="EMBL" id="TBU78006.1"/>
    </source>
</evidence>
<comment type="similarity">
    <text evidence="12 13">Belongs to the TonB-dependent receptor family.</text>
</comment>
<dbReference type="AlphaFoldDB" id="A0A4V2KAN5"/>
<evidence type="ECO:0000256" key="13">
    <source>
        <dbReference type="RuleBase" id="RU003357"/>
    </source>
</evidence>
<evidence type="ECO:0000256" key="9">
    <source>
        <dbReference type="ARBA" id="ARBA00023077"/>
    </source>
</evidence>
<feature type="domain" description="TonB-dependent receptor plug" evidence="16">
    <location>
        <begin position="52"/>
        <end position="163"/>
    </location>
</feature>
<keyword evidence="8" id="KW-0406">Ion transport</keyword>
<dbReference type="PANTHER" id="PTHR32552">
    <property type="entry name" value="FERRICHROME IRON RECEPTOR-RELATED"/>
    <property type="match status" value="1"/>
</dbReference>
<dbReference type="GO" id="GO:0009279">
    <property type="term" value="C:cell outer membrane"/>
    <property type="evidence" value="ECO:0007669"/>
    <property type="project" value="UniProtKB-SubCell"/>
</dbReference>
<dbReference type="PROSITE" id="PS52016">
    <property type="entry name" value="TONB_DEPENDENT_REC_3"/>
    <property type="match status" value="1"/>
</dbReference>
<evidence type="ECO:0000256" key="1">
    <source>
        <dbReference type="ARBA" id="ARBA00004571"/>
    </source>
</evidence>
<dbReference type="GO" id="GO:0015344">
    <property type="term" value="F:siderophore uptake transmembrane transporter activity"/>
    <property type="evidence" value="ECO:0007669"/>
    <property type="project" value="TreeGrafter"/>
</dbReference>
<sequence>MGVAGAGALVACLGTTSMAHAQSTAGATDQRLGTVVVSGEKKTEAQLAQDRVEEVAGAAAVIDNKQVERGRASNAEDVLALQPGVFAQATSGTSANKISIRGSGLNTFYQGYSLGIKYLYDGMPITGPGGTQEDLLNMAAVNYTEVLYGANAFSYTALALGGAINFVTHSGYSAPGNYARFEVGSFGYRKQQLSTGGVVGDSDYYVSILHNERDGFQDNTPNEGKDFIGNFGHRFNDKLDTRLIARYREEDLINGGTLTKAQLLDNPKQNTVPAGRKKDGTTLLISKTNYRFDDDSVLEVGLGYNDYPLHNGWRYSATPQDWRSTDTSVSLRYLRQGDVLFGKPSDTTLSFSHTRLDGDVKAYNRNDGSLRQYTEYSGSRDTVFAIGNELQLDERFWLSSGISFIEIDRDVSIEYTTLTNTTEFPSSVSYQDWDVAPRLGFRYQVHPDVQLFGNVSRSIDPPVTWYYGSTGNAYVRPLQPQEGTTLELGVRGSAGIFDGSLTLYRSWIDKELLSVVVIPATSTADAVVANANASKTIHQGIEAGLNTLLWEGSSGNTLSLRQAYTFNDFFYKDDDVFGDNQLPSLPMHVYQAELQYQHTSGFYAQLNVRSASNYYVDYANTLKAPSYTLWGAKVGYEAPSERWSVFLDARNLTDEKYATTTNTAYNLNGNDSANFYPGDGFGVTTGVAFRF</sequence>